<reference evidence="2" key="1">
    <citation type="journal article" date="2014" name="PLoS Genet.">
        <title>Signature Gene Expression Reveals Novel Clues to the Molecular Mechanisms of Dimorphic Transition in Penicillium marneffei.</title>
        <authorList>
            <person name="Yang E."/>
            <person name="Wang G."/>
            <person name="Cai J."/>
            <person name="Woo P.C."/>
            <person name="Lau S.K."/>
            <person name="Yuen K.-Y."/>
            <person name="Chow W.-N."/>
            <person name="Lin X."/>
        </authorList>
    </citation>
    <scope>NUCLEOTIDE SEQUENCE [LARGE SCALE GENOMIC DNA]</scope>
    <source>
        <strain evidence="2">PM1</strain>
    </source>
</reference>
<dbReference type="Pfam" id="PF01370">
    <property type="entry name" value="Epimerase"/>
    <property type="match status" value="1"/>
</dbReference>
<sequence length="372" mass="41945">MATDKPAVLIIGGLGFVGRHLALHIHKNNLASELRIVDKLLPQLAWLAPEFEEACSKEQFVQADASREQSYPRIFDRADGKQFDYVINCAGDLRLSQPEEVYQLRNHAMSIGLAKEVSKRGIAVYVQASTSYVYKGSSKPAKEDDKKKPWNTLAKWQLKVEEDLPSVEGLNWVSLRLPHIYGEYDRGYTAVAISLARTHQYLQTEFDQLESKDLKLNTLHVKDAARALWTAAVWRAGQKANPTAGPHIFNVVDHTNTTRDQIGAALAEVFGLKVTFAGTFMSHLARLRLNEIVDEMNEDMLQTWADMLEEKGITRPGPISPFIEPDMLSDDDLCIDGSLFETTTSFKPEYPLFSADSIREVIASYERMGWWP</sequence>
<keyword evidence="2" id="KW-0808">Transferase</keyword>
<accession>A0A093V8P9</accession>
<dbReference type="PANTHER" id="PTHR43245:SF11">
    <property type="entry name" value="LD23561P"/>
    <property type="match status" value="1"/>
</dbReference>
<dbReference type="InterPro" id="IPR001509">
    <property type="entry name" value="Epimerase_deHydtase"/>
</dbReference>
<dbReference type="GO" id="GO:0016740">
    <property type="term" value="F:transferase activity"/>
    <property type="evidence" value="ECO:0007669"/>
    <property type="project" value="UniProtKB-KW"/>
</dbReference>
<organism evidence="2">
    <name type="scientific">Talaromyces marneffei PM1</name>
    <dbReference type="NCBI Taxonomy" id="1077442"/>
    <lineage>
        <taxon>Eukaryota</taxon>
        <taxon>Fungi</taxon>
        <taxon>Dikarya</taxon>
        <taxon>Ascomycota</taxon>
        <taxon>Pezizomycotina</taxon>
        <taxon>Eurotiomycetes</taxon>
        <taxon>Eurotiomycetidae</taxon>
        <taxon>Eurotiales</taxon>
        <taxon>Trichocomaceae</taxon>
        <taxon>Talaromyces</taxon>
        <taxon>Talaromyces sect. Talaromyces</taxon>
    </lineage>
</organism>
<dbReference type="eggNOG" id="KOG1430">
    <property type="taxonomic scope" value="Eukaryota"/>
</dbReference>
<dbReference type="SUPFAM" id="SSF51735">
    <property type="entry name" value="NAD(P)-binding Rossmann-fold domains"/>
    <property type="match status" value="1"/>
</dbReference>
<protein>
    <submittedName>
        <fullName evidence="2">Methionine adenosyltransferase 2 subunit beta</fullName>
    </submittedName>
</protein>
<evidence type="ECO:0000259" key="1">
    <source>
        <dbReference type="Pfam" id="PF01370"/>
    </source>
</evidence>
<dbReference type="EMBL" id="JPOX01000038">
    <property type="protein sequence ID" value="KFX43086.1"/>
    <property type="molecule type" value="Genomic_DNA"/>
</dbReference>
<dbReference type="AlphaFoldDB" id="A0A093V8P9"/>
<dbReference type="PANTHER" id="PTHR43245">
    <property type="entry name" value="BIFUNCTIONAL POLYMYXIN RESISTANCE PROTEIN ARNA"/>
    <property type="match status" value="1"/>
</dbReference>
<feature type="domain" description="NAD-dependent epimerase/dehydratase" evidence="1">
    <location>
        <begin position="8"/>
        <end position="237"/>
    </location>
</feature>
<dbReference type="HOGENOM" id="CLU_045030_1_0_1"/>
<comment type="caution">
    <text evidence="2">The sequence shown here is derived from an EMBL/GenBank/DDBJ whole genome shotgun (WGS) entry which is preliminary data.</text>
</comment>
<proteinExistence type="predicted"/>
<dbReference type="Gene3D" id="3.40.50.720">
    <property type="entry name" value="NAD(P)-binding Rossmann-like Domain"/>
    <property type="match status" value="1"/>
</dbReference>
<dbReference type="InterPro" id="IPR050177">
    <property type="entry name" value="Lipid_A_modif_metabolic_enz"/>
</dbReference>
<dbReference type="InterPro" id="IPR036291">
    <property type="entry name" value="NAD(P)-bd_dom_sf"/>
</dbReference>
<name>A0A093V8P9_TALMA</name>
<gene>
    <name evidence="2" type="ORF">GQ26_0380440</name>
</gene>
<evidence type="ECO:0000313" key="2">
    <source>
        <dbReference type="EMBL" id="KFX43086.1"/>
    </source>
</evidence>